<protein>
    <submittedName>
        <fullName evidence="2">Uncharacterized protein</fullName>
    </submittedName>
</protein>
<name>A0A839UNS2_9GAMM</name>
<feature type="transmembrane region" description="Helical" evidence="1">
    <location>
        <begin position="116"/>
        <end position="136"/>
    </location>
</feature>
<keyword evidence="1" id="KW-0472">Membrane</keyword>
<dbReference type="Proteomes" id="UP000559987">
    <property type="component" value="Unassembled WGS sequence"/>
</dbReference>
<organism evidence="2 3">
    <name type="scientific">Simiduia aestuariiviva</name>
    <dbReference type="NCBI Taxonomy" id="1510459"/>
    <lineage>
        <taxon>Bacteria</taxon>
        <taxon>Pseudomonadati</taxon>
        <taxon>Pseudomonadota</taxon>
        <taxon>Gammaproteobacteria</taxon>
        <taxon>Cellvibrionales</taxon>
        <taxon>Cellvibrionaceae</taxon>
        <taxon>Simiduia</taxon>
    </lineage>
</organism>
<keyword evidence="1" id="KW-1133">Transmembrane helix</keyword>
<feature type="transmembrane region" description="Helical" evidence="1">
    <location>
        <begin position="57"/>
        <end position="79"/>
    </location>
</feature>
<dbReference type="RefSeq" id="WP_183908077.1">
    <property type="nucleotide sequence ID" value="NZ_JACHXZ010000001.1"/>
</dbReference>
<keyword evidence="1" id="KW-0812">Transmembrane</keyword>
<accession>A0A839UNS2</accession>
<comment type="caution">
    <text evidence="2">The sequence shown here is derived from an EMBL/GenBank/DDBJ whole genome shotgun (WGS) entry which is preliminary data.</text>
</comment>
<gene>
    <name evidence="2" type="ORF">FHS30_000572</name>
</gene>
<evidence type="ECO:0000313" key="2">
    <source>
        <dbReference type="EMBL" id="MBB3167396.1"/>
    </source>
</evidence>
<feature type="transmembrane region" description="Helical" evidence="1">
    <location>
        <begin position="86"/>
        <end position="104"/>
    </location>
</feature>
<feature type="transmembrane region" description="Helical" evidence="1">
    <location>
        <begin position="12"/>
        <end position="37"/>
    </location>
</feature>
<keyword evidence="3" id="KW-1185">Reference proteome</keyword>
<dbReference type="EMBL" id="JACHXZ010000001">
    <property type="protein sequence ID" value="MBB3167396.1"/>
    <property type="molecule type" value="Genomic_DNA"/>
</dbReference>
<sequence length="140" mass="14696">MSATEQNAIDNDLYRLAAVTGLLLGSFLLAGASGHLIAVWPTLPLESGEISAHVWSLLFPGLVLACGCIANLTLTIGLWRGRSRAMYASLSFNAACAIYLAFLLAKGVPGHPIGKFLTLVSCQVLLLSAIAAGLVWSRAE</sequence>
<evidence type="ECO:0000256" key="1">
    <source>
        <dbReference type="SAM" id="Phobius"/>
    </source>
</evidence>
<reference evidence="2 3" key="1">
    <citation type="submission" date="2020-08" db="EMBL/GenBank/DDBJ databases">
        <title>Genomic Encyclopedia of Type Strains, Phase III (KMG-III): the genomes of soil and plant-associated and newly described type strains.</title>
        <authorList>
            <person name="Whitman W."/>
        </authorList>
    </citation>
    <scope>NUCLEOTIDE SEQUENCE [LARGE SCALE GENOMIC DNA]</scope>
    <source>
        <strain evidence="2 3">CECT 8571</strain>
    </source>
</reference>
<evidence type="ECO:0000313" key="3">
    <source>
        <dbReference type="Proteomes" id="UP000559987"/>
    </source>
</evidence>
<dbReference type="AlphaFoldDB" id="A0A839UNS2"/>
<proteinExistence type="predicted"/>